<keyword evidence="2" id="KW-1185">Reference proteome</keyword>
<evidence type="ECO:0000313" key="2">
    <source>
        <dbReference type="Proteomes" id="UP000595448"/>
    </source>
</evidence>
<dbReference type="PANTHER" id="PTHR43832">
    <property type="match status" value="1"/>
</dbReference>
<dbReference type="CDD" id="cd02440">
    <property type="entry name" value="AdoMet_MTases"/>
    <property type="match status" value="1"/>
</dbReference>
<dbReference type="PANTHER" id="PTHR43832:SF1">
    <property type="entry name" value="S-ADENOSYL-L-METHIONINE-DEPENDENT METHYLTRANSFERASES SUPERFAMILY PROTEIN"/>
    <property type="match status" value="1"/>
</dbReference>
<dbReference type="GO" id="GO:0032259">
    <property type="term" value="P:methylation"/>
    <property type="evidence" value="ECO:0007669"/>
    <property type="project" value="UniProtKB-KW"/>
</dbReference>
<evidence type="ECO:0000313" key="1">
    <source>
        <dbReference type="EMBL" id="QQQ18777.1"/>
    </source>
</evidence>
<dbReference type="SUPFAM" id="SSF53335">
    <property type="entry name" value="S-adenosyl-L-methionine-dependent methyltransferases"/>
    <property type="match status" value="1"/>
</dbReference>
<dbReference type="Gene3D" id="3.40.50.150">
    <property type="entry name" value="Vaccinia Virus protein VP39"/>
    <property type="match status" value="1"/>
</dbReference>
<organism evidence="1 2">
    <name type="scientific">Brevundimonas vitisensis</name>
    <dbReference type="NCBI Taxonomy" id="2800818"/>
    <lineage>
        <taxon>Bacteria</taxon>
        <taxon>Pseudomonadati</taxon>
        <taxon>Pseudomonadota</taxon>
        <taxon>Alphaproteobacteria</taxon>
        <taxon>Caulobacterales</taxon>
        <taxon>Caulobacteraceae</taxon>
        <taxon>Brevundimonas</taxon>
    </lineage>
</organism>
<keyword evidence="1" id="KW-0808">Transferase</keyword>
<dbReference type="EMBL" id="CP067977">
    <property type="protein sequence ID" value="QQQ18777.1"/>
    <property type="molecule type" value="Genomic_DNA"/>
</dbReference>
<reference evidence="1 2" key="1">
    <citation type="submission" date="2021-01" db="EMBL/GenBank/DDBJ databases">
        <title>Brevundimonas vitis sp. nov., an bacterium isolated from grape (Vitis vinifera).</title>
        <authorList>
            <person name="Jiang L."/>
            <person name="Lee J."/>
        </authorList>
    </citation>
    <scope>NUCLEOTIDE SEQUENCE [LARGE SCALE GENOMIC DNA]</scope>
    <source>
        <strain evidence="1 2">GRTSA-9</strain>
    </source>
</reference>
<protein>
    <submittedName>
        <fullName evidence="1">Class I SAM-dependent methyltransferase</fullName>
    </submittedName>
</protein>
<accession>A0ABX7BMH7</accession>
<dbReference type="GO" id="GO:0008168">
    <property type="term" value="F:methyltransferase activity"/>
    <property type="evidence" value="ECO:0007669"/>
    <property type="project" value="UniProtKB-KW"/>
</dbReference>
<gene>
    <name evidence="1" type="ORF">JIP62_01085</name>
</gene>
<dbReference type="RefSeq" id="WP_201103131.1">
    <property type="nucleotide sequence ID" value="NZ_CP067977.1"/>
</dbReference>
<dbReference type="InterPro" id="IPR029063">
    <property type="entry name" value="SAM-dependent_MTases_sf"/>
</dbReference>
<keyword evidence="1" id="KW-0489">Methyltransferase</keyword>
<dbReference type="Proteomes" id="UP000595448">
    <property type="component" value="Chromosome"/>
</dbReference>
<proteinExistence type="predicted"/>
<name>A0ABX7BMH7_9CAUL</name>
<dbReference type="Pfam" id="PF02353">
    <property type="entry name" value="CMAS"/>
    <property type="match status" value="1"/>
</dbReference>
<sequence length="352" mass="40232">MSLANVAIRQLQDAPFPDFVARPAIDSLVTEARLRLDREGPHDEAAFAQDMARRAIAEHTDKANEQHYELAPEFFEICLGARLKYSSCLYPTGNESLDEAEVAALAETCQHADLQDGQRILELGCGWGSLSLWMAEHYPTARITAVSNSQGQRGHIEAQAKARGLSNLTVVTCDMNDFRPELADWDRYDRIVSVEMFEHMANWRALLTRAKGWLKPDGRMFIHIFTHRDAPYRFDHNDSGDFIAQHFFTGGVMPSKGLIRQFPDLFEVEQEWTWNGTHYARTANHWLANMDANADRVMELMRQTYGADAALWRRRWRRFYMATAGLFGNDEGRTWAVSHYRLKPASETGSDQ</sequence>